<organism evidence="9 10">
    <name type="scientific">Pyricularia oryzae</name>
    <name type="common">Rice blast fungus</name>
    <name type="synonym">Magnaporthe oryzae</name>
    <dbReference type="NCBI Taxonomy" id="318829"/>
    <lineage>
        <taxon>Eukaryota</taxon>
        <taxon>Fungi</taxon>
        <taxon>Dikarya</taxon>
        <taxon>Ascomycota</taxon>
        <taxon>Pezizomycotina</taxon>
        <taxon>Sordariomycetes</taxon>
        <taxon>Sordariomycetidae</taxon>
        <taxon>Magnaporthales</taxon>
        <taxon>Pyriculariaceae</taxon>
        <taxon>Pyricularia</taxon>
    </lineage>
</organism>
<evidence type="ECO:0000256" key="6">
    <source>
        <dbReference type="SAM" id="MobiDB-lite"/>
    </source>
</evidence>
<comment type="similarity">
    <text evidence="5">Belongs to the SAT4 family.</text>
</comment>
<feature type="transmembrane region" description="Helical" evidence="7">
    <location>
        <begin position="132"/>
        <end position="154"/>
    </location>
</feature>
<feature type="compositionally biased region" description="Polar residues" evidence="6">
    <location>
        <begin position="376"/>
        <end position="394"/>
    </location>
</feature>
<evidence type="ECO:0000256" key="4">
    <source>
        <dbReference type="ARBA" id="ARBA00023136"/>
    </source>
</evidence>
<keyword evidence="3 7" id="KW-1133">Transmembrane helix</keyword>
<gene>
    <name evidence="9" type="ORF">PoMZ_06239</name>
</gene>
<proteinExistence type="inferred from homology"/>
<dbReference type="PANTHER" id="PTHR33048:SF155">
    <property type="entry name" value="INTEGRAL MEMBRANE PROTEIN"/>
    <property type="match status" value="1"/>
</dbReference>
<feature type="transmembrane region" description="Helical" evidence="7">
    <location>
        <begin position="182"/>
        <end position="202"/>
    </location>
</feature>
<evidence type="ECO:0000313" key="10">
    <source>
        <dbReference type="Proteomes" id="UP000294847"/>
    </source>
</evidence>
<feature type="transmembrane region" description="Helical" evidence="7">
    <location>
        <begin position="12"/>
        <end position="35"/>
    </location>
</feature>
<reference evidence="9 10" key="1">
    <citation type="journal article" date="2019" name="Mol. Biol. Evol.">
        <title>Blast fungal genomes show frequent chromosomal changes, gene gains and losses, and effector gene turnover.</title>
        <authorList>
            <person name="Gomez Luciano L.B."/>
            <person name="Jason Tsai I."/>
            <person name="Chuma I."/>
            <person name="Tosa Y."/>
            <person name="Chen Y.H."/>
            <person name="Li J.Y."/>
            <person name="Li M.Y."/>
            <person name="Jade Lu M.Y."/>
            <person name="Nakayashiki H."/>
            <person name="Li W.H."/>
        </authorList>
    </citation>
    <scope>NUCLEOTIDE SEQUENCE [LARGE SCALE GENOMIC DNA]</scope>
    <source>
        <strain evidence="9">MZ5-1-6</strain>
    </source>
</reference>
<evidence type="ECO:0000256" key="1">
    <source>
        <dbReference type="ARBA" id="ARBA00004141"/>
    </source>
</evidence>
<evidence type="ECO:0000256" key="7">
    <source>
        <dbReference type="SAM" id="Phobius"/>
    </source>
</evidence>
<protein>
    <recommendedName>
        <fullName evidence="8">Rhodopsin domain-containing protein</fullName>
    </recommendedName>
</protein>
<evidence type="ECO:0000256" key="3">
    <source>
        <dbReference type="ARBA" id="ARBA00022989"/>
    </source>
</evidence>
<dbReference type="GO" id="GO:0016020">
    <property type="term" value="C:membrane"/>
    <property type="evidence" value="ECO:0007669"/>
    <property type="project" value="UniProtKB-SubCell"/>
</dbReference>
<dbReference type="Pfam" id="PF20684">
    <property type="entry name" value="Fung_rhodopsin"/>
    <property type="match status" value="1"/>
</dbReference>
<accession>A0A4P7NQ93</accession>
<feature type="transmembrane region" description="Helical" evidence="7">
    <location>
        <begin position="214"/>
        <end position="232"/>
    </location>
</feature>
<dbReference type="EMBL" id="CP034209">
    <property type="protein sequence ID" value="QBZ64541.1"/>
    <property type="molecule type" value="Genomic_DNA"/>
</dbReference>
<feature type="domain" description="Rhodopsin" evidence="8">
    <location>
        <begin position="43"/>
        <end position="280"/>
    </location>
</feature>
<dbReference type="InterPro" id="IPR052337">
    <property type="entry name" value="SAT4-like"/>
</dbReference>
<evidence type="ECO:0000313" key="9">
    <source>
        <dbReference type="EMBL" id="QBZ64541.1"/>
    </source>
</evidence>
<feature type="transmembrane region" description="Helical" evidence="7">
    <location>
        <begin position="97"/>
        <end position="120"/>
    </location>
</feature>
<evidence type="ECO:0000256" key="5">
    <source>
        <dbReference type="ARBA" id="ARBA00038359"/>
    </source>
</evidence>
<feature type="transmembrane region" description="Helical" evidence="7">
    <location>
        <begin position="55"/>
        <end position="77"/>
    </location>
</feature>
<dbReference type="PANTHER" id="PTHR33048">
    <property type="entry name" value="PTH11-LIKE INTEGRAL MEMBRANE PROTEIN (AFU_ORTHOLOGUE AFUA_5G11245)"/>
    <property type="match status" value="1"/>
</dbReference>
<comment type="subcellular location">
    <subcellularLocation>
        <location evidence="1">Membrane</location>
        <topology evidence="1">Multi-pass membrane protein</topology>
    </subcellularLocation>
</comment>
<sequence length="419" mass="46314">MAPTLWDVPNWGAPTDIACWSMFAAIFILVSLRIFTRTYYGSRRSFRDLGLDDWITITCVVVFFVTCVLLSISIHYGIGTRMDEIKPPQNVKEALKWNIICSPILIWCFSLPKFAVIATLKRILDYGRKTSILFWGLAVSSQICVLISSIWWVVQCRPIAKNWDPDVEGECASINVLGDLGYVTSAYSAILDIFFAVYPIPFIMRLNMQLRSRIVCSIAMGLGVLACAISVYKLAKFDETFEMLGKDPTYAVAVLNLLGMAEGAVLIICSSIPSLGPLYRAIKRRQNSARAASKVESLSTGKTVSTLRAKSSNPTLSSQDWEAFRALRLDDPERGNGGPGRLPRRNSSDVIPLMPSPGLRSHSHSSCGRRDRSSENRNGGRSPCTISVQTTVDVTVSGDDRSDPSVAMPRRAFDHVIIT</sequence>
<dbReference type="Proteomes" id="UP000294847">
    <property type="component" value="Chromosome 6"/>
</dbReference>
<feature type="transmembrane region" description="Helical" evidence="7">
    <location>
        <begin position="252"/>
        <end position="275"/>
    </location>
</feature>
<dbReference type="InterPro" id="IPR049326">
    <property type="entry name" value="Rhodopsin_dom_fungi"/>
</dbReference>
<keyword evidence="2 7" id="KW-0812">Transmembrane</keyword>
<name>A0A4P7NQ93_PYROR</name>
<dbReference type="AlphaFoldDB" id="A0A4P7NQ93"/>
<evidence type="ECO:0000259" key="8">
    <source>
        <dbReference type="Pfam" id="PF20684"/>
    </source>
</evidence>
<evidence type="ECO:0000256" key="2">
    <source>
        <dbReference type="ARBA" id="ARBA00022692"/>
    </source>
</evidence>
<keyword evidence="4 7" id="KW-0472">Membrane</keyword>
<feature type="region of interest" description="Disordered" evidence="6">
    <location>
        <begin position="328"/>
        <end position="407"/>
    </location>
</feature>